<evidence type="ECO:0000313" key="1">
    <source>
        <dbReference type="EMBL" id="SDO00584.1"/>
    </source>
</evidence>
<reference evidence="1 3" key="1">
    <citation type="submission" date="2016-10" db="EMBL/GenBank/DDBJ databases">
        <authorList>
            <person name="Varghese N."/>
            <person name="Submissions S."/>
        </authorList>
    </citation>
    <scope>NUCLEOTIDE SEQUENCE [LARGE SCALE GENOMIC DNA]</scope>
    <source>
        <strain evidence="1 3">CGMCC 1.11215</strain>
    </source>
</reference>
<evidence type="ECO:0000313" key="4">
    <source>
        <dbReference type="Proteomes" id="UP000298252"/>
    </source>
</evidence>
<dbReference type="EMBL" id="FNIB01000009">
    <property type="protein sequence ID" value="SDO00584.1"/>
    <property type="molecule type" value="Genomic_DNA"/>
</dbReference>
<dbReference type="STRING" id="1424659.SAMN05216368_10924"/>
<protein>
    <submittedName>
        <fullName evidence="1">Uncharacterized protein</fullName>
    </submittedName>
</protein>
<proteinExistence type="predicted"/>
<reference evidence="2 4" key="2">
    <citation type="submission" date="2019-03" db="EMBL/GenBank/DDBJ databases">
        <title>Genomics of glacier-inhabiting Cryobacterium strains.</title>
        <authorList>
            <person name="Liu Q."/>
            <person name="Xin Y.-H."/>
        </authorList>
    </citation>
    <scope>NUCLEOTIDE SEQUENCE [LARGE SCALE GENOMIC DNA]</scope>
    <source>
        <strain evidence="2 4">Hh8</strain>
    </source>
</reference>
<evidence type="ECO:0000313" key="2">
    <source>
        <dbReference type="EMBL" id="TFB76098.1"/>
    </source>
</evidence>
<dbReference type="Proteomes" id="UP000199639">
    <property type="component" value="Unassembled WGS sequence"/>
</dbReference>
<gene>
    <name evidence="2" type="ORF">E3O21_11630</name>
    <name evidence="1" type="ORF">SAMN05216368_10924</name>
</gene>
<name>A0A4R8V3K8_9MICO</name>
<organism evidence="1 3">
    <name type="scientific">Cryobacterium flavum</name>
    <dbReference type="NCBI Taxonomy" id="1424659"/>
    <lineage>
        <taxon>Bacteria</taxon>
        <taxon>Bacillati</taxon>
        <taxon>Actinomycetota</taxon>
        <taxon>Actinomycetes</taxon>
        <taxon>Micrococcales</taxon>
        <taxon>Microbacteriaceae</taxon>
        <taxon>Cryobacterium</taxon>
    </lineage>
</organism>
<accession>A0A4R8V3K8</accession>
<sequence length="74" mass="8128">METITTTIATLKLDQAALLNAKATAASNDEYLRITAAIAEFERVLAQGEVPSLFRVRQVRRFSRLFGGRFAVAA</sequence>
<keyword evidence="4" id="KW-1185">Reference proteome</keyword>
<dbReference type="EMBL" id="SOFD01000028">
    <property type="protein sequence ID" value="TFB76098.1"/>
    <property type="molecule type" value="Genomic_DNA"/>
</dbReference>
<dbReference type="Proteomes" id="UP000298252">
    <property type="component" value="Unassembled WGS sequence"/>
</dbReference>
<dbReference type="RefSeq" id="WP_092341344.1">
    <property type="nucleotide sequence ID" value="NZ_FNIB01000009.1"/>
</dbReference>
<dbReference type="AlphaFoldDB" id="A0A4R8V3K8"/>
<evidence type="ECO:0000313" key="3">
    <source>
        <dbReference type="Proteomes" id="UP000199639"/>
    </source>
</evidence>